<evidence type="ECO:0000313" key="5">
    <source>
        <dbReference type="Proteomes" id="UP000019678"/>
    </source>
</evidence>
<dbReference type="EMBL" id="ASRX01000055">
    <property type="protein sequence ID" value="EYF02766.1"/>
    <property type="molecule type" value="Genomic_DNA"/>
</dbReference>
<evidence type="ECO:0000256" key="2">
    <source>
        <dbReference type="SAM" id="MobiDB-lite"/>
    </source>
</evidence>
<keyword evidence="1 4" id="KW-0378">Hydrolase</keyword>
<evidence type="ECO:0000313" key="4">
    <source>
        <dbReference type="EMBL" id="EYF02766.1"/>
    </source>
</evidence>
<dbReference type="Pfam" id="PF00795">
    <property type="entry name" value="CN_hydrolase"/>
    <property type="match status" value="1"/>
</dbReference>
<sequence length="230" mass="24436">MQLALLPEASFTGYVSGRGNFDLRRFAEPLDGPTLAEVAALACRSGVAIAAPLIEVDGACFYNSLVLVDGEGRRVGHWRKRHPWLPERWASEGNLGTPVVEVVGLRVTAAICFDIHFVSEEAGASLDAADVLLFPSAWVDSPAHVDLRRKILPAVARRHRIGVVNANWGPPRQRTLHALAGQGTSRILDARGRLVASAAPGAQAAVVRATVSTGPGEGDGDEAQAREEKA</sequence>
<protein>
    <submittedName>
        <fullName evidence="4">Hydrolase</fullName>
    </submittedName>
</protein>
<feature type="domain" description="CN hydrolase" evidence="3">
    <location>
        <begin position="1"/>
        <end position="213"/>
    </location>
</feature>
<dbReference type="CDD" id="cd07197">
    <property type="entry name" value="nitrilase"/>
    <property type="match status" value="1"/>
</dbReference>
<reference evidence="4 5" key="1">
    <citation type="submission" date="2013-05" db="EMBL/GenBank/DDBJ databases">
        <title>Genome assembly of Chondromyces apiculatus DSM 436.</title>
        <authorList>
            <person name="Sharma G."/>
            <person name="Khatri I."/>
            <person name="Kaur C."/>
            <person name="Mayilraj S."/>
            <person name="Subramanian S."/>
        </authorList>
    </citation>
    <scope>NUCLEOTIDE SEQUENCE [LARGE SCALE GENOMIC DNA]</scope>
    <source>
        <strain evidence="4 5">DSM 436</strain>
    </source>
</reference>
<keyword evidence="5" id="KW-1185">Reference proteome</keyword>
<dbReference type="PANTHER" id="PTHR43674:SF2">
    <property type="entry name" value="BETA-UREIDOPROPIONASE"/>
    <property type="match status" value="1"/>
</dbReference>
<dbReference type="SUPFAM" id="SSF56317">
    <property type="entry name" value="Carbon-nitrogen hydrolase"/>
    <property type="match status" value="1"/>
</dbReference>
<dbReference type="InterPro" id="IPR003010">
    <property type="entry name" value="C-N_Hydrolase"/>
</dbReference>
<dbReference type="AlphaFoldDB" id="A0A017T2I4"/>
<feature type="region of interest" description="Disordered" evidence="2">
    <location>
        <begin position="211"/>
        <end position="230"/>
    </location>
</feature>
<dbReference type="InterPro" id="IPR050345">
    <property type="entry name" value="Aliph_Amidase/BUP"/>
</dbReference>
<dbReference type="PANTHER" id="PTHR43674">
    <property type="entry name" value="NITRILASE C965.09-RELATED"/>
    <property type="match status" value="1"/>
</dbReference>
<dbReference type="InterPro" id="IPR036526">
    <property type="entry name" value="C-N_Hydrolase_sf"/>
</dbReference>
<evidence type="ECO:0000256" key="1">
    <source>
        <dbReference type="ARBA" id="ARBA00022801"/>
    </source>
</evidence>
<evidence type="ECO:0000259" key="3">
    <source>
        <dbReference type="PROSITE" id="PS50263"/>
    </source>
</evidence>
<organism evidence="4 5">
    <name type="scientific">Chondromyces apiculatus DSM 436</name>
    <dbReference type="NCBI Taxonomy" id="1192034"/>
    <lineage>
        <taxon>Bacteria</taxon>
        <taxon>Pseudomonadati</taxon>
        <taxon>Myxococcota</taxon>
        <taxon>Polyangia</taxon>
        <taxon>Polyangiales</taxon>
        <taxon>Polyangiaceae</taxon>
        <taxon>Chondromyces</taxon>
    </lineage>
</organism>
<dbReference type="STRING" id="1192034.CAP_6501"/>
<dbReference type="eggNOG" id="COG0388">
    <property type="taxonomic scope" value="Bacteria"/>
</dbReference>
<dbReference type="GO" id="GO:0016811">
    <property type="term" value="F:hydrolase activity, acting on carbon-nitrogen (but not peptide) bonds, in linear amides"/>
    <property type="evidence" value="ECO:0007669"/>
    <property type="project" value="TreeGrafter"/>
</dbReference>
<comment type="caution">
    <text evidence="4">The sequence shown here is derived from an EMBL/GenBank/DDBJ whole genome shotgun (WGS) entry which is preliminary data.</text>
</comment>
<dbReference type="Gene3D" id="3.60.110.10">
    <property type="entry name" value="Carbon-nitrogen hydrolase"/>
    <property type="match status" value="1"/>
</dbReference>
<name>A0A017T2I4_9BACT</name>
<dbReference type="PROSITE" id="PS50263">
    <property type="entry name" value="CN_HYDROLASE"/>
    <property type="match status" value="1"/>
</dbReference>
<dbReference type="Proteomes" id="UP000019678">
    <property type="component" value="Unassembled WGS sequence"/>
</dbReference>
<proteinExistence type="predicted"/>
<gene>
    <name evidence="4" type="ORF">CAP_6501</name>
</gene>
<accession>A0A017T2I4</accession>